<comment type="similarity">
    <text evidence="3">Belongs to the CobT family.</text>
</comment>
<comment type="pathway">
    <text evidence="2">Nucleoside biosynthesis; alpha-ribazole biosynthesis; alpha-ribazole from 5,6-dimethylbenzimidazole: step 1/2.</text>
</comment>
<dbReference type="EC" id="2.4.2.21" evidence="4 10"/>
<evidence type="ECO:0000313" key="12">
    <source>
        <dbReference type="Proteomes" id="UP000285773"/>
    </source>
</evidence>
<dbReference type="GO" id="GO:0008939">
    <property type="term" value="F:nicotinate-nucleotide-dimethylbenzimidazole phosphoribosyltransferase activity"/>
    <property type="evidence" value="ECO:0007669"/>
    <property type="project" value="UniProtKB-UniRule"/>
</dbReference>
<keyword evidence="8 11" id="KW-0808">Transferase</keyword>
<evidence type="ECO:0000256" key="5">
    <source>
        <dbReference type="ARBA" id="ARBA00015486"/>
    </source>
</evidence>
<dbReference type="RefSeq" id="WP_118094945.1">
    <property type="nucleotide sequence ID" value="NZ_JADMUA010000003.1"/>
</dbReference>
<dbReference type="SUPFAM" id="SSF52733">
    <property type="entry name" value="Nicotinate mononucleotide:5,6-dimethylbenzimidazole phosphoribosyltransferase (CobT)"/>
    <property type="match status" value="1"/>
</dbReference>
<sequence length="354" mass="38458">MDRQDELNQILKNIVPIDAKALEEGKNYCDRLAKPLGALGKMEKMYARLHAMFPDNIQLTKKMVMIYVADNGVCDEGISSNPIETTFIVANNIRNGKAGVANIAEYAGSDICVIDIGCKSPIYPDNPDHILNGTRNMLKEPAMTRQEALEAILVGYRRTVELINQGYTLFGTGEMGVGNTTTSAAVIAATLGLPAQEVAGYGAGVTEKMKAHKTAVIQEAVTSHAPYSDIIDLASKVGGLDMLGMVGTYLACAQHQLPCVIDGLISLTGLLIASQLKKEVLDYCFPSHCSTEPGYRIVSDYLGLSPMLQMDMRLGEGSGCPLAFFLMESSVYTIEHMPTFEEGKLDRDDYVDIR</sequence>
<evidence type="ECO:0000256" key="8">
    <source>
        <dbReference type="ARBA" id="ARBA00022679"/>
    </source>
</evidence>
<comment type="function">
    <text evidence="1">Catalyzes the synthesis of alpha-ribazole-5'-phosphate from nicotinate mononucleotide (NAMN) and 5,6-dimethylbenzimidazole (DMB).</text>
</comment>
<dbReference type="PANTHER" id="PTHR43463:SF1">
    <property type="entry name" value="NICOTINATE-NUCLEOTIDE--DIMETHYLBENZIMIDAZOLE PHOSPHORIBOSYLTRANSFERASE"/>
    <property type="match status" value="1"/>
</dbReference>
<reference evidence="11 12" key="1">
    <citation type="submission" date="2018-08" db="EMBL/GenBank/DDBJ databases">
        <title>A genome reference for cultivated species of the human gut microbiota.</title>
        <authorList>
            <person name="Zou Y."/>
            <person name="Xue W."/>
            <person name="Luo G."/>
        </authorList>
    </citation>
    <scope>NUCLEOTIDE SEQUENCE [LARGE SCALE GENOMIC DNA]</scope>
    <source>
        <strain evidence="11 12">AM33-3BH</strain>
    </source>
</reference>
<dbReference type="Proteomes" id="UP000285773">
    <property type="component" value="Unassembled WGS sequence"/>
</dbReference>
<dbReference type="InterPro" id="IPR023195">
    <property type="entry name" value="Nict_dMeBzImd_PRibTrfase_N"/>
</dbReference>
<dbReference type="PANTHER" id="PTHR43463">
    <property type="entry name" value="NICOTINATE-NUCLEOTIDE--DIMETHYLBENZIMIDAZOLE PHOSPHORIBOSYLTRANSFERASE"/>
    <property type="match status" value="1"/>
</dbReference>
<comment type="catalytic activity">
    <reaction evidence="9">
        <text>5,6-dimethylbenzimidazole + nicotinate beta-D-ribonucleotide = alpha-ribazole 5'-phosphate + nicotinate + H(+)</text>
        <dbReference type="Rhea" id="RHEA:11196"/>
        <dbReference type="ChEBI" id="CHEBI:15378"/>
        <dbReference type="ChEBI" id="CHEBI:15890"/>
        <dbReference type="ChEBI" id="CHEBI:32544"/>
        <dbReference type="ChEBI" id="CHEBI:57502"/>
        <dbReference type="ChEBI" id="CHEBI:57918"/>
        <dbReference type="EC" id="2.4.2.21"/>
    </reaction>
</comment>
<evidence type="ECO:0000256" key="9">
    <source>
        <dbReference type="ARBA" id="ARBA00047340"/>
    </source>
</evidence>
<dbReference type="AlphaFoldDB" id="A0A414CKP1"/>
<dbReference type="GO" id="GO:0009236">
    <property type="term" value="P:cobalamin biosynthetic process"/>
    <property type="evidence" value="ECO:0007669"/>
    <property type="project" value="UniProtKB-UniRule"/>
</dbReference>
<dbReference type="NCBIfam" id="NF000996">
    <property type="entry name" value="PRK00105.1"/>
    <property type="match status" value="1"/>
</dbReference>
<name>A0A414CKP1_STRPA</name>
<evidence type="ECO:0000313" key="11">
    <source>
        <dbReference type="EMBL" id="RHC95596.1"/>
    </source>
</evidence>
<keyword evidence="6" id="KW-0169">Cobalamin biosynthesis</keyword>
<organism evidence="11 12">
    <name type="scientific">Streptococcus parasanguinis</name>
    <dbReference type="NCBI Taxonomy" id="1318"/>
    <lineage>
        <taxon>Bacteria</taxon>
        <taxon>Bacillati</taxon>
        <taxon>Bacillota</taxon>
        <taxon>Bacilli</taxon>
        <taxon>Lactobacillales</taxon>
        <taxon>Streptococcaceae</taxon>
        <taxon>Streptococcus</taxon>
    </lineage>
</organism>
<evidence type="ECO:0000256" key="10">
    <source>
        <dbReference type="NCBIfam" id="TIGR03160"/>
    </source>
</evidence>
<dbReference type="InterPro" id="IPR017846">
    <property type="entry name" value="Nict_dMeBzImd_PRibTrfase_bact"/>
</dbReference>
<evidence type="ECO:0000256" key="4">
    <source>
        <dbReference type="ARBA" id="ARBA00011991"/>
    </source>
</evidence>
<gene>
    <name evidence="11" type="primary">cobT</name>
    <name evidence="11" type="ORF">DW820_00200</name>
</gene>
<evidence type="ECO:0000256" key="2">
    <source>
        <dbReference type="ARBA" id="ARBA00005049"/>
    </source>
</evidence>
<dbReference type="CDD" id="cd02439">
    <property type="entry name" value="DMB-PRT_CobT"/>
    <property type="match status" value="1"/>
</dbReference>
<dbReference type="EMBL" id="QSIO01000001">
    <property type="protein sequence ID" value="RHC95596.1"/>
    <property type="molecule type" value="Genomic_DNA"/>
</dbReference>
<keyword evidence="7 11" id="KW-0328">Glycosyltransferase</keyword>
<dbReference type="InterPro" id="IPR003200">
    <property type="entry name" value="Nict_dMeBzImd_PRibTrfase"/>
</dbReference>
<dbReference type="Pfam" id="PF02277">
    <property type="entry name" value="DBI_PRT"/>
    <property type="match status" value="1"/>
</dbReference>
<dbReference type="InterPro" id="IPR036087">
    <property type="entry name" value="Nict_dMeBzImd_PRibTrfase_sf"/>
</dbReference>
<dbReference type="UniPathway" id="UPA00061">
    <property type="reaction ID" value="UER00516"/>
</dbReference>
<evidence type="ECO:0000256" key="1">
    <source>
        <dbReference type="ARBA" id="ARBA00002197"/>
    </source>
</evidence>
<dbReference type="Gene3D" id="3.40.50.10210">
    <property type="match status" value="1"/>
</dbReference>
<evidence type="ECO:0000256" key="3">
    <source>
        <dbReference type="ARBA" id="ARBA00007110"/>
    </source>
</evidence>
<accession>A0A414CKP1</accession>
<dbReference type="Gene3D" id="1.10.1610.10">
    <property type="match status" value="1"/>
</dbReference>
<comment type="caution">
    <text evidence="11">The sequence shown here is derived from an EMBL/GenBank/DDBJ whole genome shotgun (WGS) entry which is preliminary data.</text>
</comment>
<evidence type="ECO:0000256" key="7">
    <source>
        <dbReference type="ARBA" id="ARBA00022676"/>
    </source>
</evidence>
<proteinExistence type="inferred from homology"/>
<protein>
    <recommendedName>
        <fullName evidence="5 10">Nicotinate-nucleotide--dimethylbenzimidazole phosphoribosyltransferase</fullName>
        <ecNumber evidence="4 10">2.4.2.21</ecNumber>
    </recommendedName>
</protein>
<evidence type="ECO:0000256" key="6">
    <source>
        <dbReference type="ARBA" id="ARBA00022573"/>
    </source>
</evidence>
<dbReference type="NCBIfam" id="TIGR03160">
    <property type="entry name" value="cobT_DBIPRT"/>
    <property type="match status" value="1"/>
</dbReference>